<reference evidence="1 2" key="1">
    <citation type="journal article" date="2022" name="bioRxiv">
        <title>The genome of the oomycete Peronosclerospora sorghi, a cosmopolitan pathogen of maize and sorghum, is inflated with dispersed pseudogenes.</title>
        <authorList>
            <person name="Fletcher K."/>
            <person name="Martin F."/>
            <person name="Isakeit T."/>
            <person name="Cavanaugh K."/>
            <person name="Magill C."/>
            <person name="Michelmore R."/>
        </authorList>
    </citation>
    <scope>NUCLEOTIDE SEQUENCE [LARGE SCALE GENOMIC DNA]</scope>
    <source>
        <strain evidence="1">P6</strain>
    </source>
</reference>
<accession>A0ACC0VHN7</accession>
<gene>
    <name evidence="1" type="ORF">PsorP6_014367</name>
</gene>
<keyword evidence="2" id="KW-1185">Reference proteome</keyword>
<comment type="caution">
    <text evidence="1">The sequence shown here is derived from an EMBL/GenBank/DDBJ whole genome shotgun (WGS) entry which is preliminary data.</text>
</comment>
<evidence type="ECO:0000313" key="2">
    <source>
        <dbReference type="Proteomes" id="UP001163321"/>
    </source>
</evidence>
<organism evidence="1 2">
    <name type="scientific">Peronosclerospora sorghi</name>
    <dbReference type="NCBI Taxonomy" id="230839"/>
    <lineage>
        <taxon>Eukaryota</taxon>
        <taxon>Sar</taxon>
        <taxon>Stramenopiles</taxon>
        <taxon>Oomycota</taxon>
        <taxon>Peronosporomycetes</taxon>
        <taxon>Peronosporales</taxon>
        <taxon>Peronosporaceae</taxon>
        <taxon>Peronosclerospora</taxon>
    </lineage>
</organism>
<dbReference type="Proteomes" id="UP001163321">
    <property type="component" value="Chromosome 9"/>
</dbReference>
<sequence length="84" mass="9780">MLIERNQSDHADYATMSPLLPRRYAQECVSKLRSIKSQRRTEQRFETFQSFAGGKGHVISPICKYAYMNKLYPRTHSGHSLMDN</sequence>
<protein>
    <submittedName>
        <fullName evidence="1">Uncharacterized protein</fullName>
    </submittedName>
</protein>
<name>A0ACC0VHN7_9STRA</name>
<evidence type="ECO:0000313" key="1">
    <source>
        <dbReference type="EMBL" id="KAI9905984.1"/>
    </source>
</evidence>
<dbReference type="EMBL" id="CM047588">
    <property type="protein sequence ID" value="KAI9905984.1"/>
    <property type="molecule type" value="Genomic_DNA"/>
</dbReference>
<proteinExistence type="predicted"/>